<comment type="caution">
    <text evidence="6">The sequence shown here is derived from an EMBL/GenBank/DDBJ whole genome shotgun (WGS) entry which is preliminary data.</text>
</comment>
<dbReference type="Pfam" id="PF00588">
    <property type="entry name" value="SpoU_methylase"/>
    <property type="match status" value="1"/>
</dbReference>
<evidence type="ECO:0000259" key="4">
    <source>
        <dbReference type="Pfam" id="PF00588"/>
    </source>
</evidence>
<dbReference type="InterPro" id="IPR029064">
    <property type="entry name" value="Ribosomal_eL30-like_sf"/>
</dbReference>
<dbReference type="InterPro" id="IPR029028">
    <property type="entry name" value="Alpha/beta_knot_MTases"/>
</dbReference>
<evidence type="ECO:0000256" key="2">
    <source>
        <dbReference type="ARBA" id="ARBA00022603"/>
    </source>
</evidence>
<dbReference type="InterPro" id="IPR001537">
    <property type="entry name" value="SpoU_MeTrfase"/>
</dbReference>
<dbReference type="Pfam" id="PF22435">
    <property type="entry name" value="MRM3-like_sub_bind"/>
    <property type="match status" value="1"/>
</dbReference>
<reference evidence="6 7" key="1">
    <citation type="submission" date="2018-02" db="EMBL/GenBank/DDBJ databases">
        <title>Genomic Encyclopedia of Archaeal and Bacterial Type Strains, Phase II (KMG-II): from individual species to whole genera.</title>
        <authorList>
            <person name="Goeker M."/>
        </authorList>
    </citation>
    <scope>NUCLEOTIDE SEQUENCE [LARGE SCALE GENOMIC DNA]</scope>
    <source>
        <strain evidence="6 7">DSM 16809</strain>
    </source>
</reference>
<dbReference type="GO" id="GO:0003723">
    <property type="term" value="F:RNA binding"/>
    <property type="evidence" value="ECO:0007669"/>
    <property type="project" value="InterPro"/>
</dbReference>
<dbReference type="InterPro" id="IPR051259">
    <property type="entry name" value="rRNA_Methyltransferase"/>
</dbReference>
<dbReference type="GO" id="GO:0006396">
    <property type="term" value="P:RNA processing"/>
    <property type="evidence" value="ECO:0007669"/>
    <property type="project" value="InterPro"/>
</dbReference>
<dbReference type="GO" id="GO:0008173">
    <property type="term" value="F:RNA methyltransferase activity"/>
    <property type="evidence" value="ECO:0007669"/>
    <property type="project" value="InterPro"/>
</dbReference>
<dbReference type="Proteomes" id="UP000239002">
    <property type="component" value="Unassembled WGS sequence"/>
</dbReference>
<evidence type="ECO:0000313" key="6">
    <source>
        <dbReference type="EMBL" id="PPK95719.1"/>
    </source>
</evidence>
<dbReference type="PANTHER" id="PTHR43191:SF2">
    <property type="entry name" value="RRNA METHYLTRANSFERASE 3, MITOCHONDRIAL"/>
    <property type="match status" value="1"/>
</dbReference>
<keyword evidence="7" id="KW-1185">Reference proteome</keyword>
<dbReference type="InterPro" id="IPR053888">
    <property type="entry name" value="MRM3-like_sub_bind"/>
</dbReference>
<dbReference type="OrthoDB" id="9794400at2"/>
<accession>A0A2S6IND0</accession>
<dbReference type="SUPFAM" id="SSF75217">
    <property type="entry name" value="alpha/beta knot"/>
    <property type="match status" value="1"/>
</dbReference>
<protein>
    <submittedName>
        <fullName evidence="6">TrmH family RNA methyltransferase</fullName>
    </submittedName>
</protein>
<gene>
    <name evidence="6" type="ORF">LY01_01312</name>
</gene>
<comment type="similarity">
    <text evidence="1">Belongs to the class IV-like SAM-binding methyltransferase superfamily. RNA methyltransferase TrmH family.</text>
</comment>
<evidence type="ECO:0000256" key="1">
    <source>
        <dbReference type="ARBA" id="ARBA00007228"/>
    </source>
</evidence>
<dbReference type="SUPFAM" id="SSF55315">
    <property type="entry name" value="L30e-like"/>
    <property type="match status" value="1"/>
</dbReference>
<feature type="domain" description="MRM3-like substrate binding" evidence="5">
    <location>
        <begin position="9"/>
        <end position="104"/>
    </location>
</feature>
<keyword evidence="3 6" id="KW-0808">Transferase</keyword>
<organism evidence="6 7">
    <name type="scientific">Nonlabens xylanidelens</name>
    <dbReference type="NCBI Taxonomy" id="191564"/>
    <lineage>
        <taxon>Bacteria</taxon>
        <taxon>Pseudomonadati</taxon>
        <taxon>Bacteroidota</taxon>
        <taxon>Flavobacteriia</taxon>
        <taxon>Flavobacteriales</taxon>
        <taxon>Flavobacteriaceae</taxon>
        <taxon>Nonlabens</taxon>
    </lineage>
</organism>
<dbReference type="PANTHER" id="PTHR43191">
    <property type="entry name" value="RRNA METHYLTRANSFERASE 3"/>
    <property type="match status" value="1"/>
</dbReference>
<dbReference type="GO" id="GO:0032259">
    <property type="term" value="P:methylation"/>
    <property type="evidence" value="ECO:0007669"/>
    <property type="project" value="UniProtKB-KW"/>
</dbReference>
<evidence type="ECO:0000313" key="7">
    <source>
        <dbReference type="Proteomes" id="UP000239002"/>
    </source>
</evidence>
<evidence type="ECO:0000259" key="5">
    <source>
        <dbReference type="Pfam" id="PF22435"/>
    </source>
</evidence>
<sequence length="271" mass="29742">MKHISSPNNAVIRHVEQLQRKSKARKKEGLFIIEGQREILLATRGKFIMEQILVCGPILLDTSTFTAQDVYSKLEIHQSPEIISVTQEVYEKMAYRSGTEGCIAFAKARSQQLNDLELTDTPLILIAESTEKPGNLGALLRTADAAKVDAVIIANPTADLFNPNVIRSSVGCLFTIPTAVCSTKELIGFLSDKNIDLYAATLQSSERYDRIDYRNASAIAVGTEATGLSEEMRAAAKANIIIPMSGEIDSMNVSVSAAIMIFEAKRQRDFK</sequence>
<proteinExistence type="inferred from homology"/>
<evidence type="ECO:0000256" key="3">
    <source>
        <dbReference type="ARBA" id="ARBA00022679"/>
    </source>
</evidence>
<feature type="domain" description="tRNA/rRNA methyltransferase SpoU type" evidence="4">
    <location>
        <begin position="123"/>
        <end position="262"/>
    </location>
</feature>
<dbReference type="RefSeq" id="WP_104515011.1">
    <property type="nucleotide sequence ID" value="NZ_MQVW01000002.1"/>
</dbReference>
<name>A0A2S6IND0_9FLAO</name>
<keyword evidence="2 6" id="KW-0489">Methyltransferase</keyword>
<dbReference type="Gene3D" id="3.40.1280.10">
    <property type="match status" value="1"/>
</dbReference>
<dbReference type="EMBL" id="PTJE01000002">
    <property type="protein sequence ID" value="PPK95719.1"/>
    <property type="molecule type" value="Genomic_DNA"/>
</dbReference>
<dbReference type="AlphaFoldDB" id="A0A2S6IND0"/>
<dbReference type="InterPro" id="IPR029026">
    <property type="entry name" value="tRNA_m1G_MTases_N"/>
</dbReference>
<dbReference type="Gene3D" id="3.30.1330.30">
    <property type="match status" value="1"/>
</dbReference>